<dbReference type="OrthoDB" id="5339490at2"/>
<feature type="transmembrane region" description="Helical" evidence="1">
    <location>
        <begin position="59"/>
        <end position="76"/>
    </location>
</feature>
<dbReference type="EMBL" id="NOXS01000031">
    <property type="protein sequence ID" value="OYQ19298.1"/>
    <property type="molecule type" value="Genomic_DNA"/>
</dbReference>
<feature type="transmembrane region" description="Helical" evidence="1">
    <location>
        <begin position="88"/>
        <end position="107"/>
    </location>
</feature>
<dbReference type="AlphaFoldDB" id="A0A255XQQ2"/>
<protein>
    <submittedName>
        <fullName evidence="2">Uncharacterized protein</fullName>
    </submittedName>
</protein>
<keyword evidence="1" id="KW-0812">Transmembrane</keyword>
<evidence type="ECO:0000256" key="1">
    <source>
        <dbReference type="SAM" id="Phobius"/>
    </source>
</evidence>
<proteinExistence type="predicted"/>
<keyword evidence="1" id="KW-0472">Membrane</keyword>
<name>A0A255XQQ2_9PROT</name>
<keyword evidence="1" id="KW-1133">Transmembrane helix</keyword>
<sequence>MPVRHSGDLTRGFFVKRLKAALFRYGTPLTVGLFLVSTVSGVALFFHLGTNLFREMHEILSLVLLVPVILHLWRNWPGFKNYFRRAAMPISLGLSLIAAGAYAYGGWSKPNGGNPAIALMGAAQKAPLHQLAPILGLDESGAVTRLQQAGFTAARGTETIAGIAAQHKVSPMTVMAKLTAPTP</sequence>
<evidence type="ECO:0000313" key="3">
    <source>
        <dbReference type="Proteomes" id="UP000216361"/>
    </source>
</evidence>
<keyword evidence="3" id="KW-1185">Reference proteome</keyword>
<reference evidence="2 3" key="1">
    <citation type="submission" date="2017-07" db="EMBL/GenBank/DDBJ databases">
        <title>Elstera cyanobacteriorum sp. nov., a novel bacterium isolated from cyanobacterial aggregates in a eutrophic lake.</title>
        <authorList>
            <person name="Cai H."/>
        </authorList>
    </citation>
    <scope>NUCLEOTIDE SEQUENCE [LARGE SCALE GENOMIC DNA]</scope>
    <source>
        <strain evidence="2 3">TH019</strain>
    </source>
</reference>
<organism evidence="2 3">
    <name type="scientific">Elstera cyanobacteriorum</name>
    <dbReference type="NCBI Taxonomy" id="2022747"/>
    <lineage>
        <taxon>Bacteria</taxon>
        <taxon>Pseudomonadati</taxon>
        <taxon>Pseudomonadota</taxon>
        <taxon>Alphaproteobacteria</taxon>
        <taxon>Rhodospirillales</taxon>
        <taxon>Rhodospirillaceae</taxon>
        <taxon>Elstera</taxon>
    </lineage>
</organism>
<feature type="transmembrane region" description="Helical" evidence="1">
    <location>
        <begin position="21"/>
        <end position="47"/>
    </location>
</feature>
<evidence type="ECO:0000313" key="2">
    <source>
        <dbReference type="EMBL" id="OYQ19298.1"/>
    </source>
</evidence>
<comment type="caution">
    <text evidence="2">The sequence shown here is derived from an EMBL/GenBank/DDBJ whole genome shotgun (WGS) entry which is preliminary data.</text>
</comment>
<dbReference type="Proteomes" id="UP000216361">
    <property type="component" value="Unassembled WGS sequence"/>
</dbReference>
<accession>A0A255XQQ2</accession>
<gene>
    <name evidence="2" type="ORF">CHR90_07630</name>
</gene>